<evidence type="ECO:0008006" key="3">
    <source>
        <dbReference type="Google" id="ProtNLM"/>
    </source>
</evidence>
<dbReference type="Gene3D" id="3.30.1330.30">
    <property type="match status" value="1"/>
</dbReference>
<dbReference type="AlphaFoldDB" id="A0A9D1SNR0"/>
<evidence type="ECO:0000313" key="2">
    <source>
        <dbReference type="Proteomes" id="UP000824125"/>
    </source>
</evidence>
<dbReference type="InterPro" id="IPR029064">
    <property type="entry name" value="Ribosomal_eL30-like_sf"/>
</dbReference>
<reference evidence="1" key="2">
    <citation type="journal article" date="2021" name="PeerJ">
        <title>Extensive microbial diversity within the chicken gut microbiome revealed by metagenomics and culture.</title>
        <authorList>
            <person name="Gilroy R."/>
            <person name="Ravi A."/>
            <person name="Getino M."/>
            <person name="Pursley I."/>
            <person name="Horton D.L."/>
            <person name="Alikhan N.F."/>
            <person name="Baker D."/>
            <person name="Gharbi K."/>
            <person name="Hall N."/>
            <person name="Watson M."/>
            <person name="Adriaenssens E.M."/>
            <person name="Foster-Nyarko E."/>
            <person name="Jarju S."/>
            <person name="Secka A."/>
            <person name="Antonio M."/>
            <person name="Oren A."/>
            <person name="Chaudhuri R.R."/>
            <person name="La Ragione R."/>
            <person name="Hildebrand F."/>
            <person name="Pallen M.J."/>
        </authorList>
    </citation>
    <scope>NUCLEOTIDE SEQUENCE</scope>
    <source>
        <strain evidence="1">CHK176-6737</strain>
    </source>
</reference>
<proteinExistence type="predicted"/>
<sequence length="104" mass="11403">MASDKLLSMLGLARRAGVLRAGHDATVKSIVARRAKCILYCADASERLVREIQHLSAKHHLAAPFYPLGCTMQALYAKTGLRCGILSIEDRHFADGIQKLADKQ</sequence>
<name>A0A9D1SNR0_9FIRM</name>
<evidence type="ECO:0000313" key="1">
    <source>
        <dbReference type="EMBL" id="HIU69737.1"/>
    </source>
</evidence>
<dbReference type="Proteomes" id="UP000824125">
    <property type="component" value="Unassembled WGS sequence"/>
</dbReference>
<organism evidence="1 2">
    <name type="scientific">Candidatus Scybalenecus merdavium</name>
    <dbReference type="NCBI Taxonomy" id="2840939"/>
    <lineage>
        <taxon>Bacteria</taxon>
        <taxon>Bacillati</taxon>
        <taxon>Bacillota</taxon>
        <taxon>Clostridia</taxon>
        <taxon>Eubacteriales</taxon>
        <taxon>Oscillospiraceae</taxon>
        <taxon>Oscillospiraceae incertae sedis</taxon>
        <taxon>Candidatus Scybalenecus</taxon>
    </lineage>
</organism>
<gene>
    <name evidence="1" type="ORF">IAD23_07265</name>
</gene>
<comment type="caution">
    <text evidence="1">The sequence shown here is derived from an EMBL/GenBank/DDBJ whole genome shotgun (WGS) entry which is preliminary data.</text>
</comment>
<protein>
    <recommendedName>
        <fullName evidence="3">Ribosomal protein L7Ae/L30e/S12e/Gadd45 domain-containing protein</fullName>
    </recommendedName>
</protein>
<reference evidence="1" key="1">
    <citation type="submission" date="2020-10" db="EMBL/GenBank/DDBJ databases">
        <authorList>
            <person name="Gilroy R."/>
        </authorList>
    </citation>
    <scope>NUCLEOTIDE SEQUENCE</scope>
    <source>
        <strain evidence="1">CHK176-6737</strain>
    </source>
</reference>
<accession>A0A9D1SNR0</accession>
<dbReference type="SUPFAM" id="SSF55315">
    <property type="entry name" value="L30e-like"/>
    <property type="match status" value="1"/>
</dbReference>
<dbReference type="EMBL" id="DVNM01000042">
    <property type="protein sequence ID" value="HIU69737.1"/>
    <property type="molecule type" value="Genomic_DNA"/>
</dbReference>